<comment type="caution">
    <text evidence="1">The sequence shown here is derived from an EMBL/GenBank/DDBJ whole genome shotgun (WGS) entry which is preliminary data.</text>
</comment>
<dbReference type="EMBL" id="JAHYIQ010000001">
    <property type="protein sequence ID" value="KAK1136034.1"/>
    <property type="molecule type" value="Genomic_DNA"/>
</dbReference>
<gene>
    <name evidence="1" type="ORF">K0M31_000603</name>
</gene>
<accession>A0AA40GE18</accession>
<organism evidence="1 2">
    <name type="scientific">Melipona bicolor</name>
    <dbReference type="NCBI Taxonomy" id="60889"/>
    <lineage>
        <taxon>Eukaryota</taxon>
        <taxon>Metazoa</taxon>
        <taxon>Ecdysozoa</taxon>
        <taxon>Arthropoda</taxon>
        <taxon>Hexapoda</taxon>
        <taxon>Insecta</taxon>
        <taxon>Pterygota</taxon>
        <taxon>Neoptera</taxon>
        <taxon>Endopterygota</taxon>
        <taxon>Hymenoptera</taxon>
        <taxon>Apocrita</taxon>
        <taxon>Aculeata</taxon>
        <taxon>Apoidea</taxon>
        <taxon>Anthophila</taxon>
        <taxon>Apidae</taxon>
        <taxon>Melipona</taxon>
    </lineage>
</organism>
<dbReference type="Proteomes" id="UP001177670">
    <property type="component" value="Unassembled WGS sequence"/>
</dbReference>
<reference evidence="1" key="1">
    <citation type="submission" date="2021-10" db="EMBL/GenBank/DDBJ databases">
        <title>Melipona bicolor Genome sequencing and assembly.</title>
        <authorList>
            <person name="Araujo N.S."/>
            <person name="Arias M.C."/>
        </authorList>
    </citation>
    <scope>NUCLEOTIDE SEQUENCE</scope>
    <source>
        <strain evidence="1">USP_2M_L1-L4_2017</strain>
        <tissue evidence="1">Whole body</tissue>
    </source>
</reference>
<sequence length="72" mass="8661">MTRSRLLFLRFIYRFQYAATTSRKKLNDERQVFVRGNEAGLESEVFRRNFPALRSEFRAAENCGIRVWSRQI</sequence>
<name>A0AA40GE18_9HYME</name>
<proteinExistence type="predicted"/>
<keyword evidence="2" id="KW-1185">Reference proteome</keyword>
<evidence type="ECO:0000313" key="2">
    <source>
        <dbReference type="Proteomes" id="UP001177670"/>
    </source>
</evidence>
<evidence type="ECO:0000313" key="1">
    <source>
        <dbReference type="EMBL" id="KAK1136034.1"/>
    </source>
</evidence>
<dbReference type="AlphaFoldDB" id="A0AA40GE18"/>
<protein>
    <submittedName>
        <fullName evidence="1">Uncharacterized protein</fullName>
    </submittedName>
</protein>